<evidence type="ECO:0000313" key="3">
    <source>
        <dbReference type="Proteomes" id="UP000248764"/>
    </source>
</evidence>
<sequence>MRTRHLRRGLGLPGDQRAHRRQREAEHAAQAAEVGDPHDETGGHQQPRRKSGMVATAGREPRDDGAEAEQQHHAGDGEAEAVVGVEHIRHSTMKKVGGAAGPRRI</sequence>
<feature type="region of interest" description="Disordered" evidence="1">
    <location>
        <begin position="1"/>
        <end position="105"/>
    </location>
</feature>
<comment type="caution">
    <text evidence="2">The sequence shown here is derived from an EMBL/GenBank/DDBJ whole genome shotgun (WGS) entry which is preliminary data.</text>
</comment>
<protein>
    <submittedName>
        <fullName evidence="2">Uncharacterized protein</fullName>
    </submittedName>
</protein>
<evidence type="ECO:0000313" key="2">
    <source>
        <dbReference type="EMBL" id="PZF79123.1"/>
    </source>
</evidence>
<name>A0A2W2CG41_9ACTN</name>
<gene>
    <name evidence="2" type="ORF">C1I92_32770</name>
</gene>
<dbReference type="Proteomes" id="UP000248764">
    <property type="component" value="Unassembled WGS sequence"/>
</dbReference>
<dbReference type="AlphaFoldDB" id="A0A2W2CG41"/>
<reference evidence="2 3" key="1">
    <citation type="submission" date="2018-01" db="EMBL/GenBank/DDBJ databases">
        <title>Draft genome sequence of Jiangella sp. GTF31.</title>
        <authorList>
            <person name="Sahin N."/>
            <person name="Ay H."/>
            <person name="Saygin H."/>
        </authorList>
    </citation>
    <scope>NUCLEOTIDE SEQUENCE [LARGE SCALE GENOMIC DNA]</scope>
    <source>
        <strain evidence="2 3">GTF31</strain>
    </source>
</reference>
<accession>A0A2W2CG41</accession>
<feature type="compositionally biased region" description="Basic and acidic residues" evidence="1">
    <location>
        <begin position="59"/>
        <end position="76"/>
    </location>
</feature>
<organism evidence="2 3">
    <name type="scientific">Jiangella anatolica</name>
    <dbReference type="NCBI Taxonomy" id="2670374"/>
    <lineage>
        <taxon>Bacteria</taxon>
        <taxon>Bacillati</taxon>
        <taxon>Actinomycetota</taxon>
        <taxon>Actinomycetes</taxon>
        <taxon>Jiangellales</taxon>
        <taxon>Jiangellaceae</taxon>
        <taxon>Jiangella</taxon>
    </lineage>
</organism>
<dbReference type="EMBL" id="POTW01000180">
    <property type="protein sequence ID" value="PZF79123.1"/>
    <property type="molecule type" value="Genomic_DNA"/>
</dbReference>
<evidence type="ECO:0000256" key="1">
    <source>
        <dbReference type="SAM" id="MobiDB-lite"/>
    </source>
</evidence>
<proteinExistence type="predicted"/>
<keyword evidence="3" id="KW-1185">Reference proteome</keyword>